<reference evidence="1 2" key="1">
    <citation type="submission" date="2016-10" db="EMBL/GenBank/DDBJ databases">
        <authorList>
            <person name="de Groot N.N."/>
        </authorList>
    </citation>
    <scope>NUCLEOTIDE SEQUENCE [LARGE SCALE GENOMIC DNA]</scope>
    <source>
        <strain evidence="1 2">LMG 24775</strain>
    </source>
</reference>
<proteinExistence type="predicted"/>
<dbReference type="AlphaFoldDB" id="A0A1H3SZF4"/>
<gene>
    <name evidence="1" type="ORF">SAMN05421547_1242</name>
</gene>
<protein>
    <submittedName>
        <fullName evidence="1">Uncharacterized protein</fullName>
    </submittedName>
</protein>
<dbReference type="GeneID" id="94692770"/>
<evidence type="ECO:0000313" key="2">
    <source>
        <dbReference type="Proteomes" id="UP000183417"/>
    </source>
</evidence>
<dbReference type="RefSeq" id="WP_016452848.1">
    <property type="nucleotide sequence ID" value="NZ_CP069318.1"/>
</dbReference>
<evidence type="ECO:0000313" key="1">
    <source>
        <dbReference type="EMBL" id="SDZ42961.1"/>
    </source>
</evidence>
<organism evidence="1 2">
    <name type="scientific">Delftia lacustris</name>
    <dbReference type="NCBI Taxonomy" id="558537"/>
    <lineage>
        <taxon>Bacteria</taxon>
        <taxon>Pseudomonadati</taxon>
        <taxon>Pseudomonadota</taxon>
        <taxon>Betaproteobacteria</taxon>
        <taxon>Burkholderiales</taxon>
        <taxon>Comamonadaceae</taxon>
        <taxon>Delftia</taxon>
    </lineage>
</organism>
<accession>A0A1H3SZF4</accession>
<dbReference type="EMBL" id="FNPE01000024">
    <property type="protein sequence ID" value="SDZ42961.1"/>
    <property type="molecule type" value="Genomic_DNA"/>
</dbReference>
<name>A0A1H3SZF4_9BURK</name>
<dbReference type="Proteomes" id="UP000183417">
    <property type="component" value="Unassembled WGS sequence"/>
</dbReference>
<sequence length="52" mass="5900">MKLSELTDAEKVPMLLELLEEAGEKLDRAWPAGGRRYLSAVREMRGDPEDPE</sequence>